<proteinExistence type="inferred from homology"/>
<gene>
    <name evidence="4" type="ORF">CCACVL1_22506</name>
</gene>
<dbReference type="Gene3D" id="1.25.70.10">
    <property type="entry name" value="Transcription termination factor 3, mitochondrial"/>
    <property type="match status" value="1"/>
</dbReference>
<evidence type="ECO:0000256" key="3">
    <source>
        <dbReference type="ARBA" id="ARBA00022946"/>
    </source>
</evidence>
<keyword evidence="2" id="KW-0805">Transcription regulation</keyword>
<keyword evidence="2" id="KW-0806">Transcription termination</keyword>
<dbReference type="GO" id="GO:0006353">
    <property type="term" value="P:DNA-templated transcription termination"/>
    <property type="evidence" value="ECO:0007669"/>
    <property type="project" value="UniProtKB-KW"/>
</dbReference>
<reference evidence="4 5" key="1">
    <citation type="submission" date="2013-09" db="EMBL/GenBank/DDBJ databases">
        <title>Corchorus capsularis genome sequencing.</title>
        <authorList>
            <person name="Alam M."/>
            <person name="Haque M.S."/>
            <person name="Islam M.S."/>
            <person name="Emdad E.M."/>
            <person name="Islam M.M."/>
            <person name="Ahmed B."/>
            <person name="Halim A."/>
            <person name="Hossen Q.M.M."/>
            <person name="Hossain M.Z."/>
            <person name="Ahmed R."/>
            <person name="Khan M.M."/>
            <person name="Islam R."/>
            <person name="Rashid M.M."/>
            <person name="Khan S.A."/>
            <person name="Rahman M.S."/>
            <person name="Alam M."/>
        </authorList>
    </citation>
    <scope>NUCLEOTIDE SEQUENCE [LARGE SCALE GENOMIC DNA]</scope>
    <source>
        <strain evidence="5">cv. CVL-1</strain>
        <tissue evidence="4">Whole seedling</tissue>
    </source>
</reference>
<keyword evidence="2" id="KW-0804">Transcription</keyword>
<dbReference type="Proteomes" id="UP000188268">
    <property type="component" value="Unassembled WGS sequence"/>
</dbReference>
<evidence type="ECO:0000313" key="4">
    <source>
        <dbReference type="EMBL" id="OMO63064.1"/>
    </source>
</evidence>
<dbReference type="OMA" id="ICQKEDY"/>
<dbReference type="AlphaFoldDB" id="A0A1R3GY59"/>
<protein>
    <submittedName>
        <fullName evidence="4">Mitochodrial transcription termination factor-related protein</fullName>
    </submittedName>
</protein>
<dbReference type="STRING" id="210143.A0A1R3GY59"/>
<dbReference type="Pfam" id="PF02536">
    <property type="entry name" value="mTERF"/>
    <property type="match status" value="1"/>
</dbReference>
<dbReference type="OrthoDB" id="764594at2759"/>
<keyword evidence="3" id="KW-0809">Transit peptide</keyword>
<feature type="non-terminal residue" evidence="4">
    <location>
        <position position="189"/>
    </location>
</feature>
<organism evidence="4 5">
    <name type="scientific">Corchorus capsularis</name>
    <name type="common">Jute</name>
    <dbReference type="NCBI Taxonomy" id="210143"/>
    <lineage>
        <taxon>Eukaryota</taxon>
        <taxon>Viridiplantae</taxon>
        <taxon>Streptophyta</taxon>
        <taxon>Embryophyta</taxon>
        <taxon>Tracheophyta</taxon>
        <taxon>Spermatophyta</taxon>
        <taxon>Magnoliopsida</taxon>
        <taxon>eudicotyledons</taxon>
        <taxon>Gunneridae</taxon>
        <taxon>Pentapetalae</taxon>
        <taxon>rosids</taxon>
        <taxon>malvids</taxon>
        <taxon>Malvales</taxon>
        <taxon>Malvaceae</taxon>
        <taxon>Grewioideae</taxon>
        <taxon>Apeibeae</taxon>
        <taxon>Corchorus</taxon>
    </lineage>
</organism>
<comment type="caution">
    <text evidence="4">The sequence shown here is derived from an EMBL/GenBank/DDBJ whole genome shotgun (WGS) entry which is preliminary data.</text>
</comment>
<evidence type="ECO:0000256" key="2">
    <source>
        <dbReference type="ARBA" id="ARBA00022472"/>
    </source>
</evidence>
<evidence type="ECO:0000256" key="1">
    <source>
        <dbReference type="ARBA" id="ARBA00007692"/>
    </source>
</evidence>
<evidence type="ECO:0000313" key="5">
    <source>
        <dbReference type="Proteomes" id="UP000188268"/>
    </source>
</evidence>
<dbReference type="EMBL" id="AWWV01013041">
    <property type="protein sequence ID" value="OMO63064.1"/>
    <property type="molecule type" value="Genomic_DNA"/>
</dbReference>
<dbReference type="PANTHER" id="PTHR13068">
    <property type="entry name" value="CGI-12 PROTEIN-RELATED"/>
    <property type="match status" value="1"/>
</dbReference>
<keyword evidence="5" id="KW-1185">Reference proteome</keyword>
<name>A0A1R3GY59_COCAP</name>
<dbReference type="GO" id="GO:0003676">
    <property type="term" value="F:nucleic acid binding"/>
    <property type="evidence" value="ECO:0007669"/>
    <property type="project" value="InterPro"/>
</dbReference>
<dbReference type="PANTHER" id="PTHR13068:SF38">
    <property type="entry name" value="TRANSCRIPTION TERMINATION FACTOR FAMILY PROTEIN"/>
    <property type="match status" value="1"/>
</dbReference>
<accession>A0A1R3GY59</accession>
<comment type="similarity">
    <text evidence="1">Belongs to the mTERF family.</text>
</comment>
<dbReference type="InterPro" id="IPR038538">
    <property type="entry name" value="MTERF_sf"/>
</dbReference>
<dbReference type="InterPro" id="IPR003690">
    <property type="entry name" value="MTERF"/>
</dbReference>
<sequence>MLKSASTLLVKLSVGKKRLCKCIQENPQELSKWVIGTRVAPLPDSEDEIESRRLKMKFLLDLGYGENPVMMKKALKIFRGRGEDFLERFDSIVNAGFDKKDVSEMIKLSPHILNLSRDTIQAKIDILVNELGYPLRSLITFPGYLGYTTQRVRLRLAMYKWLQDQGKARPNLSLSTILSGTEKKFFSRY</sequence>
<dbReference type="Gramene" id="OMO63064">
    <property type="protein sequence ID" value="OMO63064"/>
    <property type="gene ID" value="CCACVL1_22506"/>
</dbReference>